<dbReference type="GO" id="GO:0005886">
    <property type="term" value="C:plasma membrane"/>
    <property type="evidence" value="ECO:0007669"/>
    <property type="project" value="UniProtKB-SubCell"/>
</dbReference>
<gene>
    <name evidence="10" type="ORF">NCTC8258_05733</name>
</gene>
<feature type="region of interest" description="Disordered" evidence="8">
    <location>
        <begin position="92"/>
        <end position="115"/>
    </location>
</feature>
<evidence type="ECO:0000256" key="4">
    <source>
        <dbReference type="ARBA" id="ARBA00022475"/>
    </source>
</evidence>
<feature type="transmembrane region" description="Helical" evidence="9">
    <location>
        <begin position="12"/>
        <end position="30"/>
    </location>
</feature>
<evidence type="ECO:0000256" key="9">
    <source>
        <dbReference type="SAM" id="Phobius"/>
    </source>
</evidence>
<evidence type="ECO:0000256" key="7">
    <source>
        <dbReference type="ARBA" id="ARBA00023136"/>
    </source>
</evidence>
<keyword evidence="5 9" id="KW-0812">Transmembrane</keyword>
<evidence type="ECO:0000256" key="8">
    <source>
        <dbReference type="SAM" id="MobiDB-lite"/>
    </source>
</evidence>
<protein>
    <submittedName>
        <fullName evidence="10">Alanine/glycine transport protein</fullName>
    </submittedName>
</protein>
<keyword evidence="7 9" id="KW-0472">Membrane</keyword>
<evidence type="ECO:0000256" key="5">
    <source>
        <dbReference type="ARBA" id="ARBA00022692"/>
    </source>
</evidence>
<comment type="similarity">
    <text evidence="2">Belongs to the alanine or glycine:cation symporter (AGCS) (TC 2.A.25) family.</text>
</comment>
<evidence type="ECO:0000256" key="3">
    <source>
        <dbReference type="ARBA" id="ARBA00022448"/>
    </source>
</evidence>
<comment type="subcellular location">
    <subcellularLocation>
        <location evidence="1">Cell membrane</location>
        <topology evidence="1">Multi-pass membrane protein</topology>
    </subcellularLocation>
</comment>
<dbReference type="AlphaFoldDB" id="A0A379WGI7"/>
<evidence type="ECO:0000256" key="2">
    <source>
        <dbReference type="ARBA" id="ARBA00009261"/>
    </source>
</evidence>
<dbReference type="GO" id="GO:0005283">
    <property type="term" value="F:amino acid:sodium symporter activity"/>
    <property type="evidence" value="ECO:0007669"/>
    <property type="project" value="InterPro"/>
</dbReference>
<evidence type="ECO:0000313" key="10">
    <source>
        <dbReference type="EMBL" id="SUH17923.1"/>
    </source>
</evidence>
<reference evidence="10 11" key="1">
    <citation type="submission" date="2018-06" db="EMBL/GenBank/DDBJ databases">
        <authorList>
            <consortium name="Pathogen Informatics"/>
            <person name="Doyle S."/>
        </authorList>
    </citation>
    <scope>NUCLEOTIDE SEQUENCE [LARGE SCALE GENOMIC DNA]</scope>
    <source>
        <strain evidence="10 11">NCTC8258</strain>
    </source>
</reference>
<proteinExistence type="inferred from homology"/>
<sequence>MPEFFSFINEILWGSVMIYLLLGAGCWFTWRTGFIQFRYIRQFSRSLKGSFSPQPGGLTSFQALCTSLAARIGSVIWPAWRWLSPQAVPARYSGCGSRPSLAWRPPSPSVRLPAL</sequence>
<evidence type="ECO:0000256" key="1">
    <source>
        <dbReference type="ARBA" id="ARBA00004651"/>
    </source>
</evidence>
<organism evidence="10 11">
    <name type="scientific">Salmonella enterica I</name>
    <dbReference type="NCBI Taxonomy" id="59201"/>
    <lineage>
        <taxon>Bacteria</taxon>
        <taxon>Pseudomonadati</taxon>
        <taxon>Pseudomonadota</taxon>
        <taxon>Gammaproteobacteria</taxon>
        <taxon>Enterobacterales</taxon>
        <taxon>Enterobacteriaceae</taxon>
        <taxon>Salmonella</taxon>
    </lineage>
</organism>
<keyword evidence="3" id="KW-0813">Transport</keyword>
<name>A0A379WGI7_SALET</name>
<dbReference type="EMBL" id="UGXS01000004">
    <property type="protein sequence ID" value="SUH17923.1"/>
    <property type="molecule type" value="Genomic_DNA"/>
</dbReference>
<dbReference type="InterPro" id="IPR001463">
    <property type="entry name" value="Na/Ala_symport"/>
</dbReference>
<dbReference type="PANTHER" id="PTHR30330:SF1">
    <property type="entry name" value="AMINO-ACID CARRIER PROTEIN ALST"/>
    <property type="match status" value="1"/>
</dbReference>
<keyword evidence="4" id="KW-1003">Cell membrane</keyword>
<evidence type="ECO:0000313" key="11">
    <source>
        <dbReference type="Proteomes" id="UP000255509"/>
    </source>
</evidence>
<evidence type="ECO:0000256" key="6">
    <source>
        <dbReference type="ARBA" id="ARBA00022989"/>
    </source>
</evidence>
<keyword evidence="6 9" id="KW-1133">Transmembrane helix</keyword>
<accession>A0A379WGI7</accession>
<dbReference type="Proteomes" id="UP000255509">
    <property type="component" value="Unassembled WGS sequence"/>
</dbReference>
<dbReference type="PANTHER" id="PTHR30330">
    <property type="entry name" value="AGSS FAMILY TRANSPORTER, SODIUM-ALANINE"/>
    <property type="match status" value="1"/>
</dbReference>